<dbReference type="GO" id="GO:1990180">
    <property type="term" value="P:mitochondrial tRNA 3'-end processing"/>
    <property type="evidence" value="ECO:0007669"/>
    <property type="project" value="TreeGrafter"/>
</dbReference>
<organism evidence="13 14">
    <name type="scientific">Aspergillus sclerotialis</name>
    <dbReference type="NCBI Taxonomy" id="2070753"/>
    <lineage>
        <taxon>Eukaryota</taxon>
        <taxon>Fungi</taxon>
        <taxon>Dikarya</taxon>
        <taxon>Ascomycota</taxon>
        <taxon>Pezizomycotina</taxon>
        <taxon>Eurotiomycetes</taxon>
        <taxon>Eurotiomycetidae</taxon>
        <taxon>Eurotiales</taxon>
        <taxon>Aspergillaceae</taxon>
        <taxon>Aspergillus</taxon>
        <taxon>Aspergillus subgen. Polypaecilum</taxon>
    </lineage>
</organism>
<feature type="compositionally biased region" description="Polar residues" evidence="11">
    <location>
        <begin position="51"/>
        <end position="79"/>
    </location>
</feature>
<dbReference type="CDD" id="cd07718">
    <property type="entry name" value="RNaseZ_ELAC1_ELAC2-C-term-like_MBL-fold"/>
    <property type="match status" value="1"/>
</dbReference>
<comment type="cofactor">
    <cofactor evidence="2">
        <name>Zn(2+)</name>
        <dbReference type="ChEBI" id="CHEBI:29105"/>
    </cofactor>
</comment>
<keyword evidence="14" id="KW-1185">Reference proteome</keyword>
<feature type="compositionally biased region" description="Basic and acidic residues" evidence="11">
    <location>
        <begin position="1673"/>
        <end position="1702"/>
    </location>
</feature>
<feature type="region of interest" description="Disordered" evidence="11">
    <location>
        <begin position="541"/>
        <end position="581"/>
    </location>
</feature>
<feature type="compositionally biased region" description="Basic and acidic residues" evidence="11">
    <location>
        <begin position="311"/>
        <end position="324"/>
    </location>
</feature>
<feature type="region of interest" description="Disordered" evidence="11">
    <location>
        <begin position="215"/>
        <end position="257"/>
    </location>
</feature>
<feature type="region of interest" description="Disordered" evidence="11">
    <location>
        <begin position="789"/>
        <end position="812"/>
    </location>
</feature>
<keyword evidence="10" id="KW-0862">Zinc</keyword>
<evidence type="ECO:0000256" key="7">
    <source>
        <dbReference type="ARBA" id="ARBA00022723"/>
    </source>
</evidence>
<dbReference type="EC" id="3.1.26.11" evidence="4"/>
<comment type="caution">
    <text evidence="13">The sequence shown here is derived from an EMBL/GenBank/DDBJ whole genome shotgun (WGS) entry which is preliminary data.</text>
</comment>
<feature type="region of interest" description="Disordered" evidence="11">
    <location>
        <begin position="39"/>
        <end position="79"/>
    </location>
</feature>
<evidence type="ECO:0000313" key="13">
    <source>
        <dbReference type="EMBL" id="RJE17743.1"/>
    </source>
</evidence>
<evidence type="ECO:0000256" key="2">
    <source>
        <dbReference type="ARBA" id="ARBA00001947"/>
    </source>
</evidence>
<evidence type="ECO:0000313" key="14">
    <source>
        <dbReference type="Proteomes" id="UP000266188"/>
    </source>
</evidence>
<dbReference type="Proteomes" id="UP000266188">
    <property type="component" value="Unassembled WGS sequence"/>
</dbReference>
<evidence type="ECO:0000256" key="6">
    <source>
        <dbReference type="ARBA" id="ARBA00022722"/>
    </source>
</evidence>
<dbReference type="InterPro" id="IPR001279">
    <property type="entry name" value="Metallo-B-lactamas"/>
</dbReference>
<evidence type="ECO:0000256" key="11">
    <source>
        <dbReference type="SAM" id="MobiDB-lite"/>
    </source>
</evidence>
<dbReference type="STRING" id="2070753.A0A3A2Z6D1"/>
<evidence type="ECO:0000259" key="12">
    <source>
        <dbReference type="PROSITE" id="PS50217"/>
    </source>
</evidence>
<dbReference type="InterPro" id="IPR046347">
    <property type="entry name" value="bZIP_sf"/>
</dbReference>
<protein>
    <recommendedName>
        <fullName evidence="4">ribonuclease Z</fullName>
        <ecNumber evidence="4">3.1.26.11</ecNumber>
    </recommendedName>
</protein>
<feature type="compositionally biased region" description="Polar residues" evidence="11">
    <location>
        <begin position="884"/>
        <end position="894"/>
    </location>
</feature>
<feature type="compositionally biased region" description="Pro residues" evidence="11">
    <location>
        <begin position="412"/>
        <end position="421"/>
    </location>
</feature>
<accession>A0A3A2Z6D1</accession>
<keyword evidence="5" id="KW-0819">tRNA processing</keyword>
<name>A0A3A2Z6D1_9EURO</name>
<dbReference type="InterPro" id="IPR027794">
    <property type="entry name" value="tRNase_Z_dom"/>
</dbReference>
<dbReference type="SUPFAM" id="SSF57959">
    <property type="entry name" value="Leucine zipper domain"/>
    <property type="match status" value="1"/>
</dbReference>
<feature type="compositionally biased region" description="Low complexity" evidence="11">
    <location>
        <begin position="1703"/>
        <end position="1715"/>
    </location>
</feature>
<feature type="region of interest" description="Disordered" evidence="11">
    <location>
        <begin position="392"/>
        <end position="449"/>
    </location>
</feature>
<proteinExistence type="inferred from homology"/>
<comment type="similarity">
    <text evidence="3">Belongs to the RNase Z family.</text>
</comment>
<dbReference type="Pfam" id="PF13691">
    <property type="entry name" value="Lactamase_B_4"/>
    <property type="match status" value="1"/>
</dbReference>
<dbReference type="InterPro" id="IPR047151">
    <property type="entry name" value="RNZ2-like"/>
</dbReference>
<dbReference type="GO" id="GO:0046872">
    <property type="term" value="F:metal ion binding"/>
    <property type="evidence" value="ECO:0007669"/>
    <property type="project" value="UniProtKB-KW"/>
</dbReference>
<feature type="region of interest" description="Disordered" evidence="11">
    <location>
        <begin position="1566"/>
        <end position="1594"/>
    </location>
</feature>
<dbReference type="Pfam" id="PF12706">
    <property type="entry name" value="Lactamase_B_2"/>
    <property type="match status" value="1"/>
</dbReference>
<dbReference type="PANTHER" id="PTHR12553:SF49">
    <property type="entry name" value="ZINC PHOSPHODIESTERASE ELAC PROTEIN 2"/>
    <property type="match status" value="1"/>
</dbReference>
<feature type="non-terminal residue" evidence="13">
    <location>
        <position position="1723"/>
    </location>
</feature>
<dbReference type="GO" id="GO:0005739">
    <property type="term" value="C:mitochondrion"/>
    <property type="evidence" value="ECO:0007669"/>
    <property type="project" value="TreeGrafter"/>
</dbReference>
<dbReference type="GO" id="GO:0042781">
    <property type="term" value="F:3'-tRNA processing endoribonuclease activity"/>
    <property type="evidence" value="ECO:0007669"/>
    <property type="project" value="UniProtKB-EC"/>
</dbReference>
<dbReference type="InterPro" id="IPR004827">
    <property type="entry name" value="bZIP"/>
</dbReference>
<keyword evidence="8" id="KW-0255">Endonuclease</keyword>
<dbReference type="Pfam" id="PF00170">
    <property type="entry name" value="bZIP_1"/>
    <property type="match status" value="1"/>
</dbReference>
<evidence type="ECO:0000256" key="8">
    <source>
        <dbReference type="ARBA" id="ARBA00022759"/>
    </source>
</evidence>
<dbReference type="SMART" id="SM00338">
    <property type="entry name" value="BRLZ"/>
    <property type="match status" value="1"/>
</dbReference>
<evidence type="ECO:0000256" key="5">
    <source>
        <dbReference type="ARBA" id="ARBA00022694"/>
    </source>
</evidence>
<feature type="compositionally biased region" description="Low complexity" evidence="11">
    <location>
        <begin position="399"/>
        <end position="411"/>
    </location>
</feature>
<evidence type="ECO:0000256" key="9">
    <source>
        <dbReference type="ARBA" id="ARBA00022801"/>
    </source>
</evidence>
<dbReference type="FunFam" id="1.20.5.170:FF:000031">
    <property type="entry name" value="BZIP transcription factor (MeaB)"/>
    <property type="match status" value="1"/>
</dbReference>
<keyword evidence="9" id="KW-0378">Hydrolase</keyword>
<evidence type="ECO:0000256" key="1">
    <source>
        <dbReference type="ARBA" id="ARBA00000402"/>
    </source>
</evidence>
<dbReference type="PROSITE" id="PS50217">
    <property type="entry name" value="BZIP"/>
    <property type="match status" value="1"/>
</dbReference>
<feature type="compositionally biased region" description="Acidic residues" evidence="11">
    <location>
        <begin position="1574"/>
        <end position="1583"/>
    </location>
</feature>
<dbReference type="OrthoDB" id="527344at2759"/>
<gene>
    <name evidence="13" type="ORF">PHISCL_09920</name>
</gene>
<evidence type="ECO:0000256" key="4">
    <source>
        <dbReference type="ARBA" id="ARBA00012477"/>
    </source>
</evidence>
<feature type="region of interest" description="Disordered" evidence="11">
    <location>
        <begin position="881"/>
        <end position="914"/>
    </location>
</feature>
<dbReference type="CDD" id="cd14810">
    <property type="entry name" value="bZIP_u1"/>
    <property type="match status" value="1"/>
</dbReference>
<feature type="compositionally biased region" description="Basic and acidic residues" evidence="11">
    <location>
        <begin position="898"/>
        <end position="907"/>
    </location>
</feature>
<sequence length="1723" mass="190163">MAALTEHAAVMPTNSSMSTVNPGYDQDLDSFVNLDQLTYTSTEPARPKATLASQPSLSSSDFNHSDVQNGSFTSNSQSPIAFQAPSHQYDDHKQQTGLPPGALAHAMTFNHVNGMGFGGNQGFAMNGDMFAAPQVKCEDGSLDFNAVPSRNPSEMDMEADNMGTVPGYFFPQNAGNKNQFVDPNALGGQEVNPVGPSTQVGRMYPGMHQQQAAMAKAAQQQKQNELLRQQQVQQQQQQHVGEQVPQSTNPTTRSLRHPDPVVEERISRLLQQMRQNAMASSSESPTPSLPQMAKIRKGEHDMDDDERLLASEEGKRLSSKERRQLRNKVSARAFRSRRKEYIGQLESEVAARTTEAHELRLQNRALFEENAHLTDLARMLLSSPHFSSFLDDLNVSGMPSNQSQPQQHQQPPQLPSQPQPQAPVSQPAVQTSAPKDATPNPNPSPQEFPMQQTADVGMVMVPNQAVDVSSMGLNNGGWNSGIDMNFANTPVFAVMDVPQGPAIDAEMLFGKSSSIVDTCIPETSKDSIPSLDWPPVVEEPTVESKGTEIEISDPDPLFDGTPVGNPVSPPDETPESFDGVQPEKGSPVFELVVESEAKAAASRLKQLCFSMEASFQRISRATSHLLYLLQRQNQKRYLQSERPSSLSQSPENSVHAPSFKKSKFFRNSYLLPASRANNFFDYLIYNPKRTNNLLADHRPFNAKVTGLAYNPMKCYYQVITTPTADTPGTIIAIHFDDKRYLFGQVAEGTQRASTERAFRWSNLSDIFITGKTEWANNGGLIGTILTQAEVRSSPASSPPEGTKSAGKDGEKQGQKVFLGIHGGRNLTHTMATARRFVFRKGLPIEMMEYDSDTLGKLRSSKGEDKFDMPAWADENIKVWPMPISPSSKESTPQSPRKRSLDEFRESESPVDPKVQDQLKRRAVVSSMFHSSWKADALVERRLADVQMPAKIFIRNPTTKDIELYKGPVPGGKAPIPDVKVLVRRPWPGAEVESLPHTTRCDEALSYIVRAHDVRGKFDPKKAAELNVPKGPLFGKLANGNEITLEDGTTIRPDMVLGPPRLGKAVAIIDLPSSEYVDNLVNRPEWQSPAATTELSAFFWILGPGVGEHPALREFISRYPKCEHIVSSTDYCPNYLALGRVAESSIRLAQLAGDNYSIPIHDNVTLPQRGSESDVKDPKKSPFVPAEPGLLVDMEPTFGLSRAEIPERLNVAKTIHTIPRAVQQRMTTVNRRVRKAPFQERLAEIRKDLPGADAQVIALGTGSSNPSRYRNVSATLVHSPGYGYYLLDCGEATLGQLKRIFGHDELRHVLRNLRMIWISHLHADHHLGTVSLIKAWYKENYGTEMSPSTSIEPDMSNILKDKRLFVVSDEMMILWLEEYTAVESFGFDKIVPLSARPYEEDDGKLHTVFTYRHVREDGTYRATGHPKANQPQPHSASMTLPRVHHCRGALGVSFTFDNGFKLSYSGDCRPSQRFAEIGHGSSILIHEATFQDELAGSACAKKHSTTAEALEVGRRMEARTILLTHFSQRYQKAALVDSRYGTNPAHEKNPDLDVMGVKPVVSAATEAATTHPDIPIEDEEEATDDVPRLQDPSASSDEIVVTNPAALYKLPTPVAAAFDYMRIRVGDIPIAQAFEPVLDKLFSILEIMSSKEAEKAKAEMQNARKGTGKKAMKKAAEAAAKKEAKNGKGSEVDLVESVEKKEPSAFSASESESGWETSEPETDE</sequence>
<comment type="catalytic activity">
    <reaction evidence="1">
        <text>Endonucleolytic cleavage of RNA, removing extra 3' nucleotides from tRNA precursor, generating 3' termini of tRNAs. A 3'-hydroxy group is left at the tRNA terminus and a 5'-phosphoryl group is left at the trailer molecule.</text>
        <dbReference type="EC" id="3.1.26.11"/>
    </reaction>
</comment>
<feature type="region of interest" description="Disordered" evidence="11">
    <location>
        <begin position="311"/>
        <end position="330"/>
    </location>
</feature>
<dbReference type="PANTHER" id="PTHR12553">
    <property type="entry name" value="ZINC PHOSPHODIESTERASE ELAC PROTEIN 2"/>
    <property type="match status" value="1"/>
</dbReference>
<feature type="compositionally biased region" description="Low complexity" evidence="11">
    <location>
        <begin position="215"/>
        <end position="246"/>
    </location>
</feature>
<reference evidence="14" key="1">
    <citation type="submission" date="2017-02" db="EMBL/GenBank/DDBJ databases">
        <authorList>
            <person name="Tafer H."/>
            <person name="Lopandic K."/>
        </authorList>
    </citation>
    <scope>NUCLEOTIDE SEQUENCE [LARGE SCALE GENOMIC DNA]</scope>
    <source>
        <strain evidence="14">CBS 366.77</strain>
    </source>
</reference>
<keyword evidence="7" id="KW-0479">Metal-binding</keyword>
<feature type="region of interest" description="Disordered" evidence="11">
    <location>
        <begin position="1"/>
        <end position="22"/>
    </location>
</feature>
<keyword evidence="6" id="KW-0540">Nuclease</keyword>
<evidence type="ECO:0000256" key="3">
    <source>
        <dbReference type="ARBA" id="ARBA00007823"/>
    </source>
</evidence>
<feature type="region of interest" description="Disordered" evidence="11">
    <location>
        <begin position="1659"/>
        <end position="1723"/>
    </location>
</feature>
<dbReference type="GO" id="GO:0003700">
    <property type="term" value="F:DNA-binding transcription factor activity"/>
    <property type="evidence" value="ECO:0007669"/>
    <property type="project" value="InterPro"/>
</dbReference>
<dbReference type="EMBL" id="MVGC01000739">
    <property type="protein sequence ID" value="RJE17743.1"/>
    <property type="molecule type" value="Genomic_DNA"/>
</dbReference>
<feature type="domain" description="BZIP" evidence="12">
    <location>
        <begin position="317"/>
        <end position="380"/>
    </location>
</feature>
<feature type="compositionally biased region" description="Polar residues" evidence="11">
    <location>
        <begin position="12"/>
        <end position="21"/>
    </location>
</feature>
<dbReference type="InterPro" id="IPR036866">
    <property type="entry name" value="RibonucZ/Hydroxyglut_hydro"/>
</dbReference>
<dbReference type="SUPFAM" id="SSF56281">
    <property type="entry name" value="Metallo-hydrolase/oxidoreductase"/>
    <property type="match status" value="2"/>
</dbReference>
<dbReference type="Gene3D" id="1.20.5.170">
    <property type="match status" value="1"/>
</dbReference>
<evidence type="ECO:0000256" key="10">
    <source>
        <dbReference type="ARBA" id="ARBA00022833"/>
    </source>
</evidence>
<dbReference type="Gene3D" id="3.60.15.10">
    <property type="entry name" value="Ribonuclease Z/Hydroxyacylglutathione hydrolase-like"/>
    <property type="match status" value="2"/>
</dbReference>